<dbReference type="GO" id="GO:0031543">
    <property type="term" value="F:peptidyl-proline dioxygenase activity"/>
    <property type="evidence" value="ECO:0007669"/>
    <property type="project" value="TreeGrafter"/>
</dbReference>
<keyword evidence="6" id="KW-0408">Iron</keyword>
<evidence type="ECO:0000256" key="2">
    <source>
        <dbReference type="ARBA" id="ARBA00022723"/>
    </source>
</evidence>
<feature type="domain" description="Fe2OG dioxygenase" evidence="7">
    <location>
        <begin position="99"/>
        <end position="194"/>
    </location>
</feature>
<dbReference type="GO" id="GO:0031418">
    <property type="term" value="F:L-ascorbic acid binding"/>
    <property type="evidence" value="ECO:0007669"/>
    <property type="project" value="UniProtKB-KW"/>
</dbReference>
<keyword evidence="4" id="KW-0223">Dioxygenase</keyword>
<keyword evidence="9" id="KW-1185">Reference proteome</keyword>
<dbReference type="InterPro" id="IPR005123">
    <property type="entry name" value="Oxoglu/Fe-dep_dioxygenase_dom"/>
</dbReference>
<evidence type="ECO:0000256" key="5">
    <source>
        <dbReference type="ARBA" id="ARBA00023002"/>
    </source>
</evidence>
<evidence type="ECO:0000313" key="9">
    <source>
        <dbReference type="Proteomes" id="UP000235881"/>
    </source>
</evidence>
<evidence type="ECO:0000256" key="4">
    <source>
        <dbReference type="ARBA" id="ARBA00022964"/>
    </source>
</evidence>
<proteinExistence type="predicted"/>
<organism evidence="8 9">
    <name type="scientific">Stutzerimonas degradans</name>
    <dbReference type="NCBI Taxonomy" id="2968968"/>
    <lineage>
        <taxon>Bacteria</taxon>
        <taxon>Pseudomonadati</taxon>
        <taxon>Pseudomonadota</taxon>
        <taxon>Gammaproteobacteria</taxon>
        <taxon>Pseudomonadales</taxon>
        <taxon>Pseudomonadaceae</taxon>
        <taxon>Stutzerimonas</taxon>
    </lineage>
</organism>
<dbReference type="InterPro" id="IPR051559">
    <property type="entry name" value="HIF_prolyl_hydroxylases"/>
</dbReference>
<keyword evidence="3" id="KW-0847">Vitamin C</keyword>
<dbReference type="EMBL" id="POUK01000002">
    <property type="protein sequence ID" value="PNF77436.1"/>
    <property type="molecule type" value="Genomic_DNA"/>
</dbReference>
<dbReference type="Gene3D" id="2.60.120.620">
    <property type="entry name" value="q2cbj1_9rhob like domain"/>
    <property type="match status" value="1"/>
</dbReference>
<dbReference type="RefSeq" id="WP_102828084.1">
    <property type="nucleotide sequence ID" value="NZ_CP065721.1"/>
</dbReference>
<dbReference type="GO" id="GO:0008198">
    <property type="term" value="F:ferrous iron binding"/>
    <property type="evidence" value="ECO:0007669"/>
    <property type="project" value="TreeGrafter"/>
</dbReference>
<dbReference type="PANTHER" id="PTHR12907">
    <property type="entry name" value="EGL NINE HOMOLOG-RELATED"/>
    <property type="match status" value="1"/>
</dbReference>
<dbReference type="SMART" id="SM00702">
    <property type="entry name" value="P4Hc"/>
    <property type="match status" value="1"/>
</dbReference>
<dbReference type="Proteomes" id="UP000235881">
    <property type="component" value="Unassembled WGS sequence"/>
</dbReference>
<protein>
    <submittedName>
        <fullName evidence="8">2OG-Fe(II) oxygenase</fullName>
    </submittedName>
</protein>
<comment type="cofactor">
    <cofactor evidence="1">
        <name>L-ascorbate</name>
        <dbReference type="ChEBI" id="CHEBI:38290"/>
    </cofactor>
</comment>
<sequence length="202" mass="22678">MQFSTLIDDLAVRGWSVQRAFIPGHDSLRLAEECRRREAEGVMVPAAIGRGGSQAVHEGIRSDRILWLESGQSAASDLYLQLMDALREQLNRELYLGLEEFECHFAFYPPGAFYKTHLDRFRDDDSRSVTAVLYLNPDWQPDHGGALRLYLADGESLDVAPDAGTLVVFMAGEFPHEVLPTQVDRLSVTGWFRRRAALPLSA</sequence>
<evidence type="ECO:0000313" key="8">
    <source>
        <dbReference type="EMBL" id="PNF77436.1"/>
    </source>
</evidence>
<evidence type="ECO:0000256" key="1">
    <source>
        <dbReference type="ARBA" id="ARBA00001961"/>
    </source>
</evidence>
<accession>A0A8E2QH97</accession>
<keyword evidence="2" id="KW-0479">Metal-binding</keyword>
<dbReference type="PROSITE" id="PS51471">
    <property type="entry name" value="FE2OG_OXY"/>
    <property type="match status" value="1"/>
</dbReference>
<reference evidence="8 9" key="1">
    <citation type="submission" date="2018-01" db="EMBL/GenBank/DDBJ databases">
        <title>Denitrification phenotypes of diverse strains of Pseudomonas stutzeri.</title>
        <authorList>
            <person name="Milligan D.A."/>
            <person name="Bergaust L."/>
            <person name="Bakken L.R."/>
            <person name="Frostegard A."/>
        </authorList>
    </citation>
    <scope>NUCLEOTIDE SEQUENCE [LARGE SCALE GENOMIC DNA]</scope>
    <source>
        <strain evidence="8 9">DSM 50238</strain>
    </source>
</reference>
<comment type="caution">
    <text evidence="8">The sequence shown here is derived from an EMBL/GenBank/DDBJ whole genome shotgun (WGS) entry which is preliminary data.</text>
</comment>
<dbReference type="AlphaFoldDB" id="A0A8E2QH97"/>
<evidence type="ECO:0000256" key="6">
    <source>
        <dbReference type="ARBA" id="ARBA00023004"/>
    </source>
</evidence>
<gene>
    <name evidence="8" type="ORF">CXK95_07040</name>
</gene>
<dbReference type="PANTHER" id="PTHR12907:SF26">
    <property type="entry name" value="HIF PROLYL HYDROXYLASE, ISOFORM C"/>
    <property type="match status" value="1"/>
</dbReference>
<name>A0A8E2QH97_9GAMM</name>
<evidence type="ECO:0000259" key="7">
    <source>
        <dbReference type="PROSITE" id="PS51471"/>
    </source>
</evidence>
<evidence type="ECO:0000256" key="3">
    <source>
        <dbReference type="ARBA" id="ARBA00022896"/>
    </source>
</evidence>
<dbReference type="InterPro" id="IPR006620">
    <property type="entry name" value="Pro_4_hyd_alph"/>
</dbReference>
<dbReference type="InterPro" id="IPR044862">
    <property type="entry name" value="Pro_4_hyd_alph_FE2OG_OXY"/>
</dbReference>
<keyword evidence="5" id="KW-0560">Oxidoreductase</keyword>
<dbReference type="Pfam" id="PF13640">
    <property type="entry name" value="2OG-FeII_Oxy_3"/>
    <property type="match status" value="1"/>
</dbReference>
<dbReference type="GO" id="GO:0071456">
    <property type="term" value="P:cellular response to hypoxia"/>
    <property type="evidence" value="ECO:0007669"/>
    <property type="project" value="TreeGrafter"/>
</dbReference>